<dbReference type="GO" id="GO:0005886">
    <property type="term" value="C:plasma membrane"/>
    <property type="evidence" value="ECO:0007669"/>
    <property type="project" value="UniProtKB-SubCell"/>
</dbReference>
<evidence type="ECO:0000256" key="7">
    <source>
        <dbReference type="SAM" id="Coils"/>
    </source>
</evidence>
<evidence type="ECO:0000256" key="8">
    <source>
        <dbReference type="SAM" id="Phobius"/>
    </source>
</evidence>
<keyword evidence="4 8" id="KW-0812">Transmembrane</keyword>
<dbReference type="PANTHER" id="PTHR34582:SF2">
    <property type="entry name" value="UPF0702 TRANSMEMBRANE PROTEIN YDFR"/>
    <property type="match status" value="1"/>
</dbReference>
<accession>A0A1H0ESU0</accession>
<keyword evidence="3" id="KW-1003">Cell membrane</keyword>
<dbReference type="STRING" id="237069.SAMN05216498_0049"/>
<feature type="domain" description="YetF C-terminal" evidence="9">
    <location>
        <begin position="78"/>
        <end position="180"/>
    </location>
</feature>
<dbReference type="OrthoDB" id="1796697at2"/>
<dbReference type="Proteomes" id="UP000199334">
    <property type="component" value="Unassembled WGS sequence"/>
</dbReference>
<protein>
    <submittedName>
        <fullName evidence="10">Uncharacterized membrane protein YcaP, DUF421 family</fullName>
    </submittedName>
</protein>
<dbReference type="InterPro" id="IPR007353">
    <property type="entry name" value="DUF421"/>
</dbReference>
<evidence type="ECO:0000256" key="6">
    <source>
        <dbReference type="ARBA" id="ARBA00023136"/>
    </source>
</evidence>
<dbReference type="EMBL" id="FNIG01000010">
    <property type="protein sequence ID" value="SDN85432.1"/>
    <property type="molecule type" value="Genomic_DNA"/>
</dbReference>
<evidence type="ECO:0000256" key="3">
    <source>
        <dbReference type="ARBA" id="ARBA00022475"/>
    </source>
</evidence>
<keyword evidence="11" id="KW-1185">Reference proteome</keyword>
<feature type="transmembrane region" description="Helical" evidence="8">
    <location>
        <begin position="31"/>
        <end position="50"/>
    </location>
</feature>
<proteinExistence type="inferred from homology"/>
<feature type="transmembrane region" description="Helical" evidence="8">
    <location>
        <begin position="56"/>
        <end position="75"/>
    </location>
</feature>
<evidence type="ECO:0000313" key="10">
    <source>
        <dbReference type="EMBL" id="SDN85432.1"/>
    </source>
</evidence>
<evidence type="ECO:0000256" key="1">
    <source>
        <dbReference type="ARBA" id="ARBA00004651"/>
    </source>
</evidence>
<dbReference type="RefSeq" id="WP_093857615.1">
    <property type="nucleotide sequence ID" value="NZ_BJVZ01000007.1"/>
</dbReference>
<keyword evidence="5 8" id="KW-1133">Transmembrane helix</keyword>
<name>A0A1H0ESU0_9BACI</name>
<evidence type="ECO:0000256" key="2">
    <source>
        <dbReference type="ARBA" id="ARBA00006448"/>
    </source>
</evidence>
<reference evidence="10 11" key="1">
    <citation type="submission" date="2016-10" db="EMBL/GenBank/DDBJ databases">
        <authorList>
            <person name="de Groot N.N."/>
        </authorList>
    </citation>
    <scope>NUCLEOTIDE SEQUENCE [LARGE SCALE GENOMIC DNA]</scope>
    <source>
        <strain evidence="10 11">CGMCC 1.3442</strain>
    </source>
</reference>
<feature type="coiled-coil region" evidence="7">
    <location>
        <begin position="156"/>
        <end position="183"/>
    </location>
</feature>
<dbReference type="PANTHER" id="PTHR34582">
    <property type="entry name" value="UPF0702 TRANSMEMBRANE PROTEIN YCAP"/>
    <property type="match status" value="1"/>
</dbReference>
<sequence length="203" mass="22747">MEWDFIWKAILIVLGGTILLRIAGRKTISQMTLAETVLMIAIGSLLIQPISGRNIWMTLFVGGILVATLIVLEYVQLKSDGAETLITGKSKVLIENGTINEKNLAKVRMTVDQLEMNLRQKNVTNISDVQYATIEPNGQIGYTLKEDAQPVTKKEFQQLLQDMSANQTQLAQLNQQLSKINQDNMFTEVSQNEHAQNPPEHLQ</sequence>
<dbReference type="AlphaFoldDB" id="A0A1H0ESU0"/>
<dbReference type="Gene3D" id="3.30.240.20">
    <property type="entry name" value="bsu07140 like domains"/>
    <property type="match status" value="1"/>
</dbReference>
<comment type="subcellular location">
    <subcellularLocation>
        <location evidence="1">Cell membrane</location>
        <topology evidence="1">Multi-pass membrane protein</topology>
    </subcellularLocation>
</comment>
<comment type="similarity">
    <text evidence="2">Belongs to the UPF0702 family.</text>
</comment>
<organism evidence="10 11">
    <name type="scientific">Tenuibacillus multivorans</name>
    <dbReference type="NCBI Taxonomy" id="237069"/>
    <lineage>
        <taxon>Bacteria</taxon>
        <taxon>Bacillati</taxon>
        <taxon>Bacillota</taxon>
        <taxon>Bacilli</taxon>
        <taxon>Bacillales</taxon>
        <taxon>Bacillaceae</taxon>
        <taxon>Tenuibacillus</taxon>
    </lineage>
</organism>
<evidence type="ECO:0000259" key="9">
    <source>
        <dbReference type="Pfam" id="PF04239"/>
    </source>
</evidence>
<dbReference type="Pfam" id="PF04239">
    <property type="entry name" value="DUF421"/>
    <property type="match status" value="1"/>
</dbReference>
<evidence type="ECO:0000256" key="5">
    <source>
        <dbReference type="ARBA" id="ARBA00022989"/>
    </source>
</evidence>
<keyword evidence="6 8" id="KW-0472">Membrane</keyword>
<dbReference type="InterPro" id="IPR023090">
    <property type="entry name" value="UPF0702_alpha/beta_dom_sf"/>
</dbReference>
<evidence type="ECO:0000256" key="4">
    <source>
        <dbReference type="ARBA" id="ARBA00022692"/>
    </source>
</evidence>
<keyword evidence="7" id="KW-0175">Coiled coil</keyword>
<evidence type="ECO:0000313" key="11">
    <source>
        <dbReference type="Proteomes" id="UP000199334"/>
    </source>
</evidence>
<gene>
    <name evidence="10" type="ORF">SAMN05216498_0049</name>
</gene>
<feature type="transmembrane region" description="Helical" evidence="8">
    <location>
        <begin position="6"/>
        <end position="24"/>
    </location>
</feature>